<dbReference type="EMBL" id="JAMYWD010000005">
    <property type="protein sequence ID" value="KAJ4972230.1"/>
    <property type="molecule type" value="Genomic_DNA"/>
</dbReference>
<evidence type="ECO:0000313" key="2">
    <source>
        <dbReference type="Proteomes" id="UP001141806"/>
    </source>
</evidence>
<comment type="caution">
    <text evidence="1">The sequence shown here is derived from an EMBL/GenBank/DDBJ whole genome shotgun (WGS) entry which is preliminary data.</text>
</comment>
<reference evidence="1" key="1">
    <citation type="journal article" date="2023" name="Plant J.">
        <title>The genome of the king protea, Protea cynaroides.</title>
        <authorList>
            <person name="Chang J."/>
            <person name="Duong T.A."/>
            <person name="Schoeman C."/>
            <person name="Ma X."/>
            <person name="Roodt D."/>
            <person name="Barker N."/>
            <person name="Li Z."/>
            <person name="Van de Peer Y."/>
            <person name="Mizrachi E."/>
        </authorList>
    </citation>
    <scope>NUCLEOTIDE SEQUENCE</scope>
    <source>
        <tissue evidence="1">Young leaves</tissue>
    </source>
</reference>
<proteinExistence type="predicted"/>
<accession>A0A9Q0KKN6</accession>
<sequence length="167" mass="19681">MVTYLLAESLHPWWDSVERFNIELIQSLADTDTLTYNHELHGVLPSIDCNTLWWTRVYTDFTILVRVILDPTLVSFTPKRMDHMQATSLWFNRKTKHNERGRTKPTDFTELFSRTSSIFEIKGQILQKMEDFDPVQVWRVACSFILGAYLDPFTQDFLISVDSMCHR</sequence>
<evidence type="ECO:0000313" key="1">
    <source>
        <dbReference type="EMBL" id="KAJ4972230.1"/>
    </source>
</evidence>
<organism evidence="1 2">
    <name type="scientific">Protea cynaroides</name>
    <dbReference type="NCBI Taxonomy" id="273540"/>
    <lineage>
        <taxon>Eukaryota</taxon>
        <taxon>Viridiplantae</taxon>
        <taxon>Streptophyta</taxon>
        <taxon>Embryophyta</taxon>
        <taxon>Tracheophyta</taxon>
        <taxon>Spermatophyta</taxon>
        <taxon>Magnoliopsida</taxon>
        <taxon>Proteales</taxon>
        <taxon>Proteaceae</taxon>
        <taxon>Protea</taxon>
    </lineage>
</organism>
<dbReference type="AlphaFoldDB" id="A0A9Q0KKN6"/>
<protein>
    <submittedName>
        <fullName evidence="1">Uncharacterized protein</fullName>
    </submittedName>
</protein>
<name>A0A9Q0KKN6_9MAGN</name>
<dbReference type="Proteomes" id="UP001141806">
    <property type="component" value="Unassembled WGS sequence"/>
</dbReference>
<gene>
    <name evidence="1" type="ORF">NE237_005329</name>
</gene>
<keyword evidence="2" id="KW-1185">Reference proteome</keyword>